<keyword evidence="2" id="KW-1133">Transmembrane helix</keyword>
<dbReference type="Gene3D" id="3.30.70.2390">
    <property type="match status" value="1"/>
</dbReference>
<dbReference type="NCBIfam" id="TIGR00350">
    <property type="entry name" value="lytR_cpsA_psr"/>
    <property type="match status" value="1"/>
</dbReference>
<dbReference type="Proteomes" id="UP000485367">
    <property type="component" value="Unassembled WGS sequence"/>
</dbReference>
<dbReference type="Gene3D" id="3.40.630.190">
    <property type="entry name" value="LCP protein"/>
    <property type="match status" value="1"/>
</dbReference>
<dbReference type="InterPro" id="IPR004474">
    <property type="entry name" value="LytR_CpsA_psr"/>
</dbReference>
<comment type="caution">
    <text evidence="5">The sequence shown here is derived from an EMBL/GenBank/DDBJ whole genome shotgun (WGS) entry which is preliminary data.</text>
</comment>
<dbReference type="Pfam" id="PF03816">
    <property type="entry name" value="LytR_cpsA_psr"/>
    <property type="match status" value="1"/>
</dbReference>
<feature type="domain" description="Cell envelope-related transcriptional attenuator" evidence="3">
    <location>
        <begin position="118"/>
        <end position="295"/>
    </location>
</feature>
<dbReference type="Pfam" id="PF13399">
    <property type="entry name" value="LytR_C"/>
    <property type="match status" value="1"/>
</dbReference>
<dbReference type="PANTHER" id="PTHR33392:SF6">
    <property type="entry name" value="POLYISOPRENYL-TEICHOIC ACID--PEPTIDOGLYCAN TEICHOIC ACID TRANSFERASE TAGU"/>
    <property type="match status" value="1"/>
</dbReference>
<accession>A0A1V5SE33</accession>
<organism evidence="5">
    <name type="scientific">candidate division WS2 bacterium ADurb.Bin280</name>
    <dbReference type="NCBI Taxonomy" id="1852829"/>
    <lineage>
        <taxon>Bacteria</taxon>
        <taxon>candidate division WS2</taxon>
    </lineage>
</organism>
<dbReference type="InterPro" id="IPR027381">
    <property type="entry name" value="LytR/CpsA/Psr_C"/>
</dbReference>
<dbReference type="PANTHER" id="PTHR33392">
    <property type="entry name" value="POLYISOPRENYL-TEICHOIC ACID--PEPTIDOGLYCAN TEICHOIC ACID TRANSFERASE TAGU"/>
    <property type="match status" value="1"/>
</dbReference>
<dbReference type="InterPro" id="IPR050922">
    <property type="entry name" value="LytR/CpsA/Psr_CW_biosynth"/>
</dbReference>
<name>A0A1V5SE33_9BACT</name>
<dbReference type="AlphaFoldDB" id="A0A1V5SE33"/>
<reference evidence="5" key="1">
    <citation type="submission" date="2017-02" db="EMBL/GenBank/DDBJ databases">
        <title>Delving into the versatile metabolic prowess of the omnipresent phylum Bacteroidetes.</title>
        <authorList>
            <person name="Nobu M.K."/>
            <person name="Mei R."/>
            <person name="Narihiro T."/>
            <person name="Kuroda K."/>
            <person name="Liu W.-T."/>
        </authorList>
    </citation>
    <scope>NUCLEOTIDE SEQUENCE</scope>
    <source>
        <strain evidence="5">ADurb.Bin280</strain>
    </source>
</reference>
<sequence length="476" mass="52691">MGRGNKFFHNITMVRRRHSISHKDGVLYETKLKGSTKYQTVKEKKKRNKKFIFLSIVLILGAILFYFGSIGFSAISAANEVLPDSISFRDIISRSSLKQTDGVTNILMLGKDQAAGLTDTIQIVRIRTDDDKVAMVSVPRDLQVTIPGNGKEKINAVYKTGYSQSKASDKKGKEADGVKLLESTIKEVVGVPIHYYVSLDFVGLKSVVDSLGGVTVNVETAFYDPQYPKDYFTKSGEYVKTDGYEPFSVKAGEQKMDGVTALKYSRSRHGSNGEGSDFARAARQQQVVMAIKEKALSLGFLSNPIKISNLLESLGDHVKTDMGIPEFKDFISHLKDLDTSKIISKVLSTDSKDGLLYSVNENGYYIKPKAGDFSQVQKFVQNIFKQEDEIKPTVELYNGSGTVGLATKFAKRLEAYGIYPDKIDTNDERLSRTTIYNGSGSSITFDEISSLLTNAKIESYSEKNVIKIVIGSDYGE</sequence>
<comment type="similarity">
    <text evidence="1">Belongs to the LytR/CpsA/Psr (LCP) family.</text>
</comment>
<proteinExistence type="inferred from homology"/>
<feature type="transmembrane region" description="Helical" evidence="2">
    <location>
        <begin position="51"/>
        <end position="75"/>
    </location>
</feature>
<evidence type="ECO:0000313" key="5">
    <source>
        <dbReference type="EMBL" id="OQA52574.1"/>
    </source>
</evidence>
<keyword evidence="2" id="KW-0472">Membrane</keyword>
<gene>
    <name evidence="5" type="primary">msrR</name>
    <name evidence="5" type="ORF">BWY43_00445</name>
</gene>
<evidence type="ECO:0000256" key="2">
    <source>
        <dbReference type="SAM" id="Phobius"/>
    </source>
</evidence>
<protein>
    <submittedName>
        <fullName evidence="5">Regulatory protein MsrR</fullName>
    </submittedName>
</protein>
<feature type="domain" description="LytR/CpsA/Psr regulator C-terminal" evidence="4">
    <location>
        <begin position="393"/>
        <end position="474"/>
    </location>
</feature>
<keyword evidence="2" id="KW-0812">Transmembrane</keyword>
<evidence type="ECO:0000259" key="3">
    <source>
        <dbReference type="Pfam" id="PF03816"/>
    </source>
</evidence>
<dbReference type="EMBL" id="MWBO01000028">
    <property type="protein sequence ID" value="OQA52574.1"/>
    <property type="molecule type" value="Genomic_DNA"/>
</dbReference>
<evidence type="ECO:0000259" key="4">
    <source>
        <dbReference type="Pfam" id="PF13399"/>
    </source>
</evidence>
<evidence type="ECO:0000256" key="1">
    <source>
        <dbReference type="ARBA" id="ARBA00006068"/>
    </source>
</evidence>